<dbReference type="PANTHER" id="PTHR43047:SF64">
    <property type="entry name" value="HISTIDINE KINASE CONTAINING CHEY-HOMOLOGOUS RECEIVER DOMAIN AND PAS DOMAIN-RELATED"/>
    <property type="match status" value="1"/>
</dbReference>
<dbReference type="EC" id="2.7.13.3" evidence="2"/>
<dbReference type="Proteomes" id="UP001253545">
    <property type="component" value="Unassembled WGS sequence"/>
</dbReference>
<dbReference type="SUPFAM" id="SSF47384">
    <property type="entry name" value="Homodimeric domain of signal transducing histidine kinase"/>
    <property type="match status" value="1"/>
</dbReference>
<dbReference type="SMART" id="SM00387">
    <property type="entry name" value="HATPase_c"/>
    <property type="match status" value="1"/>
</dbReference>
<dbReference type="PRINTS" id="PR00344">
    <property type="entry name" value="BCTRLSENSOR"/>
</dbReference>
<proteinExistence type="predicted"/>
<dbReference type="SMART" id="SM00086">
    <property type="entry name" value="PAC"/>
    <property type="match status" value="2"/>
</dbReference>
<evidence type="ECO:0000256" key="1">
    <source>
        <dbReference type="ARBA" id="ARBA00000085"/>
    </source>
</evidence>
<organism evidence="10 11">
    <name type="scientific">Glaciecola petra</name>
    <dbReference type="NCBI Taxonomy" id="3075602"/>
    <lineage>
        <taxon>Bacteria</taxon>
        <taxon>Pseudomonadati</taxon>
        <taxon>Pseudomonadota</taxon>
        <taxon>Gammaproteobacteria</taxon>
        <taxon>Alteromonadales</taxon>
        <taxon>Alteromonadaceae</taxon>
        <taxon>Glaciecola</taxon>
    </lineage>
</organism>
<dbReference type="InterPro" id="IPR013655">
    <property type="entry name" value="PAS_fold_3"/>
</dbReference>
<dbReference type="InterPro" id="IPR001789">
    <property type="entry name" value="Sig_transdc_resp-reg_receiver"/>
</dbReference>
<evidence type="ECO:0000256" key="3">
    <source>
        <dbReference type="ARBA" id="ARBA00022553"/>
    </source>
</evidence>
<reference evidence="10 11" key="1">
    <citation type="submission" date="2023-09" db="EMBL/GenBank/DDBJ databases">
        <authorList>
            <person name="Rey-Velasco X."/>
        </authorList>
    </citation>
    <scope>NUCLEOTIDE SEQUENCE [LARGE SCALE GENOMIC DNA]</scope>
    <source>
        <strain evidence="10 11">P117</strain>
    </source>
</reference>
<comment type="catalytic activity">
    <reaction evidence="1">
        <text>ATP + protein L-histidine = ADP + protein N-phospho-L-histidine.</text>
        <dbReference type="EC" id="2.7.13.3"/>
    </reaction>
</comment>
<dbReference type="InterPro" id="IPR000014">
    <property type="entry name" value="PAS"/>
</dbReference>
<feature type="modified residue" description="4-aspartylphosphate" evidence="6">
    <location>
        <position position="567"/>
    </location>
</feature>
<dbReference type="Pfam" id="PF08447">
    <property type="entry name" value="PAS_3"/>
    <property type="match status" value="2"/>
</dbReference>
<dbReference type="RefSeq" id="WP_311366992.1">
    <property type="nucleotide sequence ID" value="NZ_JAVRHX010000001.1"/>
</dbReference>
<protein>
    <recommendedName>
        <fullName evidence="2">histidine kinase</fullName>
        <ecNumber evidence="2">2.7.13.3</ecNumber>
    </recommendedName>
</protein>
<dbReference type="Gene3D" id="1.10.287.130">
    <property type="match status" value="1"/>
</dbReference>
<dbReference type="Pfam" id="PF00512">
    <property type="entry name" value="HisKA"/>
    <property type="match status" value="1"/>
</dbReference>
<dbReference type="InterPro" id="IPR036097">
    <property type="entry name" value="HisK_dim/P_sf"/>
</dbReference>
<dbReference type="InterPro" id="IPR001610">
    <property type="entry name" value="PAC"/>
</dbReference>
<dbReference type="CDD" id="cd17546">
    <property type="entry name" value="REC_hyHK_CKI1_RcsC-like"/>
    <property type="match status" value="1"/>
</dbReference>
<dbReference type="CDD" id="cd00082">
    <property type="entry name" value="HisKA"/>
    <property type="match status" value="1"/>
</dbReference>
<dbReference type="Gene3D" id="3.30.450.20">
    <property type="entry name" value="PAS domain"/>
    <property type="match status" value="2"/>
</dbReference>
<evidence type="ECO:0000256" key="2">
    <source>
        <dbReference type="ARBA" id="ARBA00012438"/>
    </source>
</evidence>
<dbReference type="Gene3D" id="3.30.565.10">
    <property type="entry name" value="Histidine kinase-like ATPase, C-terminal domain"/>
    <property type="match status" value="1"/>
</dbReference>
<keyword evidence="3 6" id="KW-0597">Phosphoprotein</keyword>
<dbReference type="EMBL" id="JAVRHX010000001">
    <property type="protein sequence ID" value="MDT0593480.1"/>
    <property type="molecule type" value="Genomic_DNA"/>
</dbReference>
<keyword evidence="5" id="KW-0418">Kinase</keyword>
<dbReference type="PANTHER" id="PTHR43047">
    <property type="entry name" value="TWO-COMPONENT HISTIDINE PROTEIN KINASE"/>
    <property type="match status" value="1"/>
</dbReference>
<accession>A0ABU2ZM54</accession>
<dbReference type="InterPro" id="IPR003661">
    <property type="entry name" value="HisK_dim/P_dom"/>
</dbReference>
<dbReference type="PROSITE" id="PS50109">
    <property type="entry name" value="HIS_KIN"/>
    <property type="match status" value="1"/>
</dbReference>
<feature type="domain" description="PAS" evidence="9">
    <location>
        <begin position="9"/>
        <end position="69"/>
    </location>
</feature>
<dbReference type="NCBIfam" id="TIGR00229">
    <property type="entry name" value="sensory_box"/>
    <property type="match status" value="1"/>
</dbReference>
<comment type="caution">
    <text evidence="10">The sequence shown here is derived from an EMBL/GenBank/DDBJ whole genome shotgun (WGS) entry which is preliminary data.</text>
</comment>
<dbReference type="InterPro" id="IPR036890">
    <property type="entry name" value="HATPase_C_sf"/>
</dbReference>
<sequence length="642" mass="72631">MKNNITKFDEAFLTFFFENATTMVFVTANVTGEPIDLVSPNTVRILGYESEQLIETKVLYGDLIHDDDKANYLVESQQGHYTGASEQFVHSEYRLLHANKQYIWVKDTVQLVKRDGKIYQLIHNLTDISHEVLKTQEIQAQKDRLVSLLHTSGFGLWEWDTDKDFMICDTNWSHLLGFVDPVINLKISRLMALIHPDELTAFRSLLESLKANERTKGQITIRMRHLSGNWRYHLCNATLRQSQNKDNFLVTMSHNDITDQKENELAAIAALSTRNQFFARVSHEIRTPLHGMLGMLSQVKKDVVTEEVASKIDKIISISEQLLYLLNDILDLAKLNEAKLQVSLELTSITEVMKQAERLFSFKAKEKSIELRSSFPSLRSDMVMTDKVRITQVLSNLVSNAIKYTHSGQVHVFTKMDQENILLCVEDTGIGIKNTADIFDPYKQEDAGHAQGNNSTGLGLDIVRKLCDLLGVELRLFSSGAGTLFELVLGKPMPNSLAVSQSQSIESSDDIDFKDLSVLVVDDSDINREIVIEMLAGHGITCSEALDGYQAVKMTNNDNVFDVVLMDKHMPNMNGLDATYQIRENMSLKKQPVIIGLTADTFDSDNDTWFENGLNELVTKPFNLSILIKTIKRCLNKRSRGQ</sequence>
<evidence type="ECO:0000259" key="8">
    <source>
        <dbReference type="PROSITE" id="PS50110"/>
    </source>
</evidence>
<gene>
    <name evidence="10" type="ORF">RM552_01315</name>
</gene>
<dbReference type="PROSITE" id="PS50112">
    <property type="entry name" value="PAS"/>
    <property type="match status" value="1"/>
</dbReference>
<dbReference type="Pfam" id="PF00072">
    <property type="entry name" value="Response_reg"/>
    <property type="match status" value="1"/>
</dbReference>
<dbReference type="SUPFAM" id="SSF52172">
    <property type="entry name" value="CheY-like"/>
    <property type="match status" value="1"/>
</dbReference>
<dbReference type="SMART" id="SM00448">
    <property type="entry name" value="REC"/>
    <property type="match status" value="1"/>
</dbReference>
<keyword evidence="11" id="KW-1185">Reference proteome</keyword>
<evidence type="ECO:0000256" key="5">
    <source>
        <dbReference type="ARBA" id="ARBA00022777"/>
    </source>
</evidence>
<dbReference type="InterPro" id="IPR035965">
    <property type="entry name" value="PAS-like_dom_sf"/>
</dbReference>
<name>A0ABU2ZM54_9ALTE</name>
<evidence type="ECO:0000313" key="11">
    <source>
        <dbReference type="Proteomes" id="UP001253545"/>
    </source>
</evidence>
<dbReference type="InterPro" id="IPR005467">
    <property type="entry name" value="His_kinase_dom"/>
</dbReference>
<feature type="domain" description="Histidine kinase" evidence="7">
    <location>
        <begin position="280"/>
        <end position="493"/>
    </location>
</feature>
<dbReference type="PROSITE" id="PS50110">
    <property type="entry name" value="RESPONSE_REGULATORY"/>
    <property type="match status" value="1"/>
</dbReference>
<dbReference type="InterPro" id="IPR003594">
    <property type="entry name" value="HATPase_dom"/>
</dbReference>
<dbReference type="SUPFAM" id="SSF55785">
    <property type="entry name" value="PYP-like sensor domain (PAS domain)"/>
    <property type="match status" value="2"/>
</dbReference>
<keyword evidence="4" id="KW-0808">Transferase</keyword>
<dbReference type="SUPFAM" id="SSF55874">
    <property type="entry name" value="ATPase domain of HSP90 chaperone/DNA topoisomerase II/histidine kinase"/>
    <property type="match status" value="1"/>
</dbReference>
<evidence type="ECO:0000256" key="6">
    <source>
        <dbReference type="PROSITE-ProRule" id="PRU00169"/>
    </source>
</evidence>
<dbReference type="Gene3D" id="3.40.50.2300">
    <property type="match status" value="1"/>
</dbReference>
<evidence type="ECO:0000313" key="10">
    <source>
        <dbReference type="EMBL" id="MDT0593480.1"/>
    </source>
</evidence>
<evidence type="ECO:0000259" key="9">
    <source>
        <dbReference type="PROSITE" id="PS50112"/>
    </source>
</evidence>
<feature type="domain" description="Response regulatory" evidence="8">
    <location>
        <begin position="517"/>
        <end position="635"/>
    </location>
</feature>
<dbReference type="SMART" id="SM00388">
    <property type="entry name" value="HisKA"/>
    <property type="match status" value="1"/>
</dbReference>
<evidence type="ECO:0000256" key="4">
    <source>
        <dbReference type="ARBA" id="ARBA00022679"/>
    </source>
</evidence>
<evidence type="ECO:0000259" key="7">
    <source>
        <dbReference type="PROSITE" id="PS50109"/>
    </source>
</evidence>
<dbReference type="SMART" id="SM00091">
    <property type="entry name" value="PAS"/>
    <property type="match status" value="2"/>
</dbReference>
<dbReference type="Pfam" id="PF02518">
    <property type="entry name" value="HATPase_c"/>
    <property type="match status" value="1"/>
</dbReference>
<dbReference type="CDD" id="cd00130">
    <property type="entry name" value="PAS"/>
    <property type="match status" value="2"/>
</dbReference>
<dbReference type="InterPro" id="IPR004358">
    <property type="entry name" value="Sig_transdc_His_kin-like_C"/>
</dbReference>
<dbReference type="InterPro" id="IPR011006">
    <property type="entry name" value="CheY-like_superfamily"/>
</dbReference>